<dbReference type="KEGG" id="snh:120025202"/>
<dbReference type="GeneID" id="120025202"/>
<name>A0A8U0TQL9_SALNM</name>
<sequence length="76" mass="8629">MFRRRIPFAQIAFATVLGVAGGVYIYRPMFEPQHNNSVPETLSQTEDNWMPESQGQSRDSNNVPEGPGQYEINRTV</sequence>
<reference evidence="3" key="1">
    <citation type="submission" date="2025-08" db="UniProtKB">
        <authorList>
            <consortium name="RefSeq"/>
        </authorList>
    </citation>
    <scope>IDENTIFICATION</scope>
    <source>
        <tissue evidence="3">White muscle</tissue>
    </source>
</reference>
<dbReference type="Proteomes" id="UP000808372">
    <property type="component" value="Chromosome 30"/>
</dbReference>
<gene>
    <name evidence="3" type="primary">LOC120025202</name>
</gene>
<dbReference type="AlphaFoldDB" id="A0A8U0TQL9"/>
<proteinExistence type="predicted"/>
<evidence type="ECO:0000313" key="3">
    <source>
        <dbReference type="RefSeq" id="XP_038825594.1"/>
    </source>
</evidence>
<protein>
    <submittedName>
        <fullName evidence="3">Protein PIGBOS1</fullName>
    </submittedName>
</protein>
<evidence type="ECO:0000256" key="1">
    <source>
        <dbReference type="SAM" id="MobiDB-lite"/>
    </source>
</evidence>
<evidence type="ECO:0000313" key="2">
    <source>
        <dbReference type="Proteomes" id="UP000808372"/>
    </source>
</evidence>
<dbReference type="InterPro" id="IPR057394">
    <property type="entry name" value="PIGBOS1"/>
</dbReference>
<feature type="region of interest" description="Disordered" evidence="1">
    <location>
        <begin position="34"/>
        <end position="76"/>
    </location>
</feature>
<organism evidence="2 3">
    <name type="scientific">Salvelinus namaycush</name>
    <name type="common">Lake trout</name>
    <name type="synonym">Salmo namaycush</name>
    <dbReference type="NCBI Taxonomy" id="8040"/>
    <lineage>
        <taxon>Eukaryota</taxon>
        <taxon>Metazoa</taxon>
        <taxon>Chordata</taxon>
        <taxon>Craniata</taxon>
        <taxon>Vertebrata</taxon>
        <taxon>Euteleostomi</taxon>
        <taxon>Actinopterygii</taxon>
        <taxon>Neopterygii</taxon>
        <taxon>Teleostei</taxon>
        <taxon>Protacanthopterygii</taxon>
        <taxon>Salmoniformes</taxon>
        <taxon>Salmonidae</taxon>
        <taxon>Salmoninae</taxon>
        <taxon>Salvelinus</taxon>
    </lineage>
</organism>
<dbReference type="Pfam" id="PF23670">
    <property type="entry name" value="PIGBOS1"/>
    <property type="match status" value="1"/>
</dbReference>
<feature type="compositionally biased region" description="Polar residues" evidence="1">
    <location>
        <begin position="34"/>
        <end position="63"/>
    </location>
</feature>
<dbReference type="RefSeq" id="XP_038825594.1">
    <property type="nucleotide sequence ID" value="XM_038969666.1"/>
</dbReference>
<keyword evidence="2" id="KW-1185">Reference proteome</keyword>
<accession>A0A8U0TQL9</accession>